<organism evidence="1 2">
    <name type="scientific">Phytophthora nicotianae CJ01A1</name>
    <dbReference type="NCBI Taxonomy" id="1317063"/>
    <lineage>
        <taxon>Eukaryota</taxon>
        <taxon>Sar</taxon>
        <taxon>Stramenopiles</taxon>
        <taxon>Oomycota</taxon>
        <taxon>Peronosporomycetes</taxon>
        <taxon>Peronosporales</taxon>
        <taxon>Peronosporaceae</taxon>
        <taxon>Phytophthora</taxon>
    </lineage>
</organism>
<proteinExistence type="predicted"/>
<evidence type="ECO:0000313" key="2">
    <source>
        <dbReference type="Proteomes" id="UP000018958"/>
    </source>
</evidence>
<dbReference type="Proteomes" id="UP000018958">
    <property type="component" value="Unassembled WGS sequence"/>
</dbReference>
<reference evidence="1 2" key="1">
    <citation type="submission" date="2013-11" db="EMBL/GenBank/DDBJ databases">
        <title>The Genome Sequence of Phytophthora parasitica CJ01A1.</title>
        <authorList>
            <consortium name="The Broad Institute Genomics Platform"/>
            <person name="Russ C."/>
            <person name="Tyler B."/>
            <person name="Panabieres F."/>
            <person name="Shan W."/>
            <person name="Tripathy S."/>
            <person name="Grunwald N."/>
            <person name="Machado M."/>
            <person name="Johnson C.S."/>
            <person name="Walker B."/>
            <person name="Young S.K."/>
            <person name="Zeng Q."/>
            <person name="Gargeya S."/>
            <person name="Fitzgerald M."/>
            <person name="Haas B."/>
            <person name="Abouelleil A."/>
            <person name="Allen A.W."/>
            <person name="Alvarado L."/>
            <person name="Arachchi H.M."/>
            <person name="Berlin A.M."/>
            <person name="Chapman S.B."/>
            <person name="Gainer-Dewar J."/>
            <person name="Goldberg J."/>
            <person name="Griggs A."/>
            <person name="Gujja S."/>
            <person name="Hansen M."/>
            <person name="Howarth C."/>
            <person name="Imamovic A."/>
            <person name="Ireland A."/>
            <person name="Larimer J."/>
            <person name="McCowan C."/>
            <person name="Murphy C."/>
            <person name="Pearson M."/>
            <person name="Poon T.W."/>
            <person name="Priest M."/>
            <person name="Roberts A."/>
            <person name="Saif S."/>
            <person name="Shea T."/>
            <person name="Sisk P."/>
            <person name="Sykes S."/>
            <person name="Wortman J."/>
            <person name="Nusbaum C."/>
            <person name="Birren B."/>
        </authorList>
    </citation>
    <scope>NUCLEOTIDE SEQUENCE [LARGE SCALE GENOMIC DNA]</scope>
    <source>
        <strain evidence="1 2">CJ01A1</strain>
    </source>
</reference>
<sequence length="63" mass="6962">MGVIAVQATLAGMVSWASLWGWRGLVVAVGSSYRVDSSPKCYGDIILRLDKIEEIRRRPTVVQ</sequence>
<evidence type="ECO:0000313" key="1">
    <source>
        <dbReference type="EMBL" id="ETP21934.1"/>
    </source>
</evidence>
<accession>W2XJ02</accession>
<comment type="caution">
    <text evidence="1">The sequence shown here is derived from an EMBL/GenBank/DDBJ whole genome shotgun (WGS) entry which is preliminary data.</text>
</comment>
<name>W2XJ02_PHYNI</name>
<dbReference type="AlphaFoldDB" id="W2XJ02"/>
<gene>
    <name evidence="1" type="ORF">F441_04660</name>
</gene>
<protein>
    <submittedName>
        <fullName evidence="1">Uncharacterized protein</fullName>
    </submittedName>
</protein>
<dbReference type="EMBL" id="ANIX01001025">
    <property type="protein sequence ID" value="ETP21934.1"/>
    <property type="molecule type" value="Genomic_DNA"/>
</dbReference>